<keyword evidence="2" id="KW-0812">Transmembrane</keyword>
<feature type="transmembrane region" description="Helical" evidence="2">
    <location>
        <begin position="384"/>
        <end position="403"/>
    </location>
</feature>
<gene>
    <name evidence="4" type="ORF">GCM10009037_00840</name>
</gene>
<organism evidence="4 5">
    <name type="scientific">Halarchaeum grantii</name>
    <dbReference type="NCBI Taxonomy" id="1193105"/>
    <lineage>
        <taxon>Archaea</taxon>
        <taxon>Methanobacteriati</taxon>
        <taxon>Methanobacteriota</taxon>
        <taxon>Stenosarchaea group</taxon>
        <taxon>Halobacteria</taxon>
        <taxon>Halobacteriales</taxon>
        <taxon>Halobacteriaceae</taxon>
    </lineage>
</organism>
<name>A0A830ER45_9EURY</name>
<feature type="transmembrane region" description="Helical" evidence="2">
    <location>
        <begin position="360"/>
        <end position="378"/>
    </location>
</feature>
<accession>A0A830ER45</accession>
<keyword evidence="2" id="KW-0472">Membrane</keyword>
<feature type="domain" description="YdbS-like PH" evidence="3">
    <location>
        <begin position="61"/>
        <end position="140"/>
    </location>
</feature>
<feature type="region of interest" description="Disordered" evidence="1">
    <location>
        <begin position="147"/>
        <end position="170"/>
    </location>
</feature>
<dbReference type="InterPro" id="IPR014529">
    <property type="entry name" value="UCP026631"/>
</dbReference>
<feature type="transmembrane region" description="Helical" evidence="2">
    <location>
        <begin position="221"/>
        <end position="242"/>
    </location>
</feature>
<dbReference type="EMBL" id="BMPF01000001">
    <property type="protein sequence ID" value="GGL21398.1"/>
    <property type="molecule type" value="Genomic_DNA"/>
</dbReference>
<proteinExistence type="predicted"/>
<feature type="domain" description="YdbS-like PH" evidence="3">
    <location>
        <begin position="252"/>
        <end position="334"/>
    </location>
</feature>
<dbReference type="InterPro" id="IPR005182">
    <property type="entry name" value="YdbS-like_PH"/>
</dbReference>
<dbReference type="Pfam" id="PF03703">
    <property type="entry name" value="bPH_2"/>
    <property type="match status" value="3"/>
</dbReference>
<dbReference type="PANTHER" id="PTHR34473">
    <property type="entry name" value="UPF0699 TRANSMEMBRANE PROTEIN YDBS"/>
    <property type="match status" value="1"/>
</dbReference>
<reference evidence="4 5" key="1">
    <citation type="journal article" date="2019" name="Int. J. Syst. Evol. Microbiol.">
        <title>The Global Catalogue of Microorganisms (GCM) 10K type strain sequencing project: providing services to taxonomists for standard genome sequencing and annotation.</title>
        <authorList>
            <consortium name="The Broad Institute Genomics Platform"/>
            <consortium name="The Broad Institute Genome Sequencing Center for Infectious Disease"/>
            <person name="Wu L."/>
            <person name="Ma J."/>
        </authorList>
    </citation>
    <scope>NUCLEOTIDE SEQUENCE [LARGE SCALE GENOMIC DNA]</scope>
    <source>
        <strain evidence="4 5">JCM 19585</strain>
    </source>
</reference>
<dbReference type="Proteomes" id="UP000628840">
    <property type="component" value="Unassembled WGS sequence"/>
</dbReference>
<feature type="transmembrane region" description="Helical" evidence="2">
    <location>
        <begin position="185"/>
        <end position="209"/>
    </location>
</feature>
<dbReference type="OrthoDB" id="107421at2157"/>
<sequence length="499" mass="53463">MRLHPLSVVYRVGTRVAGLAWGFVVAAFAGTAVVPFLDTAEVAALGALGVLALAGYEVARYRRFTYALTESTLDVASGVLARREREIPLRRVQNVDVSRNVAQRVLGIATVHVETAGGGSTEAVLDCLSVAEAERLQTEIRRLKRRLDDESASAEGADGEAATGETRADVEDEETEVFALDTRHLLLASALSFDARLVSVVFVAQPFVWPALAPVVGDLGGMALLAVGALGVMGLALALWVASAARTFARFYGFRLTRAGDDLRYERGLGQRYTGTIPIEKLQTLVVRETVLQRRFGYASLSVETAGYAPGSGPSGGSEAAVPLATRSEVLALARDLEAFDVPEFEGVPTRARRRYAGRYAIGVGAIVALAALVNALVVSYPFWWAPVALFALVPAAAHYRWVHLGAAVDDAHAFTRSGFWTRRTHVVPHDRVQTLVERATLFQRRWGLASVVVDTAGSGGLGSGDAVAIDVSTDRAAALVERVSERVRASLAARRERE</sequence>
<dbReference type="PIRSF" id="PIRSF026631">
    <property type="entry name" value="UCP026631"/>
    <property type="match status" value="1"/>
</dbReference>
<keyword evidence="5" id="KW-1185">Reference proteome</keyword>
<protein>
    <submittedName>
        <fullName evidence="4">Membrane protein</fullName>
    </submittedName>
</protein>
<feature type="domain" description="YdbS-like PH" evidence="3">
    <location>
        <begin position="414"/>
        <end position="482"/>
    </location>
</feature>
<feature type="compositionally biased region" description="Low complexity" evidence="1">
    <location>
        <begin position="153"/>
        <end position="165"/>
    </location>
</feature>
<dbReference type="AlphaFoldDB" id="A0A830ER45"/>
<evidence type="ECO:0000313" key="5">
    <source>
        <dbReference type="Proteomes" id="UP000628840"/>
    </source>
</evidence>
<evidence type="ECO:0000313" key="4">
    <source>
        <dbReference type="EMBL" id="GGL21398.1"/>
    </source>
</evidence>
<dbReference type="RefSeq" id="WP_188876475.1">
    <property type="nucleotide sequence ID" value="NZ_BMPF01000001.1"/>
</dbReference>
<feature type="transmembrane region" description="Helical" evidence="2">
    <location>
        <begin position="12"/>
        <end position="36"/>
    </location>
</feature>
<evidence type="ECO:0000259" key="3">
    <source>
        <dbReference type="Pfam" id="PF03703"/>
    </source>
</evidence>
<keyword evidence="2" id="KW-1133">Transmembrane helix</keyword>
<dbReference type="PANTHER" id="PTHR34473:SF3">
    <property type="entry name" value="TRANSMEMBRANE PROTEIN-RELATED"/>
    <property type="match status" value="1"/>
</dbReference>
<feature type="transmembrane region" description="Helical" evidence="2">
    <location>
        <begin position="42"/>
        <end position="59"/>
    </location>
</feature>
<evidence type="ECO:0000256" key="1">
    <source>
        <dbReference type="SAM" id="MobiDB-lite"/>
    </source>
</evidence>
<evidence type="ECO:0000256" key="2">
    <source>
        <dbReference type="SAM" id="Phobius"/>
    </source>
</evidence>
<comment type="caution">
    <text evidence="4">The sequence shown here is derived from an EMBL/GenBank/DDBJ whole genome shotgun (WGS) entry which is preliminary data.</text>
</comment>